<protein>
    <submittedName>
        <fullName evidence="4">Dynein heavy chain 3, axonemal</fullName>
    </submittedName>
</protein>
<proteinExistence type="predicted"/>
<accession>A0A4C1XLA9</accession>
<feature type="domain" description="Tf2-1-like SH3-like" evidence="3">
    <location>
        <begin position="439"/>
        <end position="503"/>
    </location>
</feature>
<dbReference type="AlphaFoldDB" id="A0A4C1XLA9"/>
<gene>
    <name evidence="4" type="primary">DNAH3</name>
    <name evidence="4" type="ORF">EVAR_87439_1</name>
</gene>
<evidence type="ECO:0000313" key="5">
    <source>
        <dbReference type="Proteomes" id="UP000299102"/>
    </source>
</evidence>
<dbReference type="OrthoDB" id="5593012at2759"/>
<dbReference type="GO" id="GO:0007018">
    <property type="term" value="P:microtubule-based movement"/>
    <property type="evidence" value="ECO:0007669"/>
    <property type="project" value="InterPro"/>
</dbReference>
<evidence type="ECO:0000259" key="3">
    <source>
        <dbReference type="Pfam" id="PF24626"/>
    </source>
</evidence>
<feature type="region of interest" description="Disordered" evidence="1">
    <location>
        <begin position="296"/>
        <end position="323"/>
    </location>
</feature>
<feature type="region of interest" description="Disordered" evidence="1">
    <location>
        <begin position="247"/>
        <end position="280"/>
    </location>
</feature>
<dbReference type="FunFam" id="3.10.490.20:FF:000009">
    <property type="entry name" value="Dynein heavy chain 4"/>
    <property type="match status" value="1"/>
</dbReference>
<dbReference type="Pfam" id="PF24626">
    <property type="entry name" value="SH3_Tf2-1"/>
    <property type="match status" value="1"/>
</dbReference>
<dbReference type="InterPro" id="IPR026983">
    <property type="entry name" value="DHC"/>
</dbReference>
<dbReference type="Pfam" id="PF18199">
    <property type="entry name" value="Dynein_C"/>
    <property type="match status" value="1"/>
</dbReference>
<organism evidence="4 5">
    <name type="scientific">Eumeta variegata</name>
    <name type="common">Bagworm moth</name>
    <name type="synonym">Eumeta japonica</name>
    <dbReference type="NCBI Taxonomy" id="151549"/>
    <lineage>
        <taxon>Eukaryota</taxon>
        <taxon>Metazoa</taxon>
        <taxon>Ecdysozoa</taxon>
        <taxon>Arthropoda</taxon>
        <taxon>Hexapoda</taxon>
        <taxon>Insecta</taxon>
        <taxon>Pterygota</taxon>
        <taxon>Neoptera</taxon>
        <taxon>Endopterygota</taxon>
        <taxon>Lepidoptera</taxon>
        <taxon>Glossata</taxon>
        <taxon>Ditrysia</taxon>
        <taxon>Tineoidea</taxon>
        <taxon>Psychidae</taxon>
        <taxon>Oiketicinae</taxon>
        <taxon>Eumeta</taxon>
    </lineage>
</organism>
<dbReference type="GO" id="GO:0051959">
    <property type="term" value="F:dynein light intermediate chain binding"/>
    <property type="evidence" value="ECO:0007669"/>
    <property type="project" value="InterPro"/>
</dbReference>
<sequence>MSAPTATPAPLLAGVSEDQLAALLSTLARSQAESNRILIQSLLAPAPNGDGTTSPTPSSAALGSLFCTAASARSGSFAKCTARFDGSASDPDVLETFLDAIEVYKECLNINDEHALRGLPILLTGNAAVWWRGIKSTVSTWPDAVYKLRSMYGVPRPAHKIFRDIFSMEQGSVRADIFITRVRALFAKLPYELSEITKIDIVYGLLDRRIRKRVPRELIHSLDVLVNKSRLVEESLAEAVTTKAGAADRVSAPGRLPGTGRVEWPARAATASSPSAGARRVLRSQHESRRFVARHPRPLDTSSAVSPGVATARASDNGDTHPRALSNIRQLSIDFIRKAGLIINLSTNTWLTADRPHVIYPLRNIKIFLHKGGGPTTFAEHRIDTGDHPPIAVPPYRLIPYLLKLVDTLQNSKESAERQQDLRKSLKDKSRRDGTLIVGDLVLMKTHVLSSSIKGVTSKFVPKRDGPYLIHKKVSPTTYLLAYPETPDKPIGKYHISDLKRYHAREDACSNVPEPVIPKRRRVEKILAINKCFEQGLFLEGARWNRETMQLDESYPKILFDTIPIVWLRPALASAFSPPPCYYCPVYKTSERRGVLATTGHSSNFVMYITLRSDVPERHWINRGVASLTQLDD</sequence>
<dbReference type="EMBL" id="BGZK01000857">
    <property type="protein sequence ID" value="GBP63067.1"/>
    <property type="molecule type" value="Genomic_DNA"/>
</dbReference>
<evidence type="ECO:0000256" key="1">
    <source>
        <dbReference type="SAM" id="MobiDB-lite"/>
    </source>
</evidence>
<reference evidence="4 5" key="1">
    <citation type="journal article" date="2019" name="Commun. Biol.">
        <title>The bagworm genome reveals a unique fibroin gene that provides high tensile strength.</title>
        <authorList>
            <person name="Kono N."/>
            <person name="Nakamura H."/>
            <person name="Ohtoshi R."/>
            <person name="Tomita M."/>
            <person name="Numata K."/>
            <person name="Arakawa K."/>
        </authorList>
    </citation>
    <scope>NUCLEOTIDE SEQUENCE [LARGE SCALE GENOMIC DNA]</scope>
</reference>
<dbReference type="InterPro" id="IPR043160">
    <property type="entry name" value="Dynein_C_barrel"/>
</dbReference>
<dbReference type="InterPro" id="IPR056924">
    <property type="entry name" value="SH3_Tf2-1"/>
</dbReference>
<keyword evidence="5" id="KW-1185">Reference proteome</keyword>
<evidence type="ECO:0000259" key="2">
    <source>
        <dbReference type="Pfam" id="PF18199"/>
    </source>
</evidence>
<dbReference type="InterPro" id="IPR041228">
    <property type="entry name" value="Dynein_C"/>
</dbReference>
<comment type="caution">
    <text evidence="4">The sequence shown here is derived from an EMBL/GenBank/DDBJ whole genome shotgun (WGS) entry which is preliminary data.</text>
</comment>
<dbReference type="Gene3D" id="3.10.490.20">
    <property type="match status" value="1"/>
</dbReference>
<name>A0A4C1XLA9_EUMVA</name>
<dbReference type="GO" id="GO:0030286">
    <property type="term" value="C:dynein complex"/>
    <property type="evidence" value="ECO:0007669"/>
    <property type="project" value="InterPro"/>
</dbReference>
<feature type="domain" description="Dynein heavy chain C-terminal" evidence="2">
    <location>
        <begin position="532"/>
        <end position="628"/>
    </location>
</feature>
<dbReference type="PANTHER" id="PTHR46961:SF13">
    <property type="entry name" value="DYNEIN AXONEMAL HEAVY CHAIN 3"/>
    <property type="match status" value="1"/>
</dbReference>
<dbReference type="GO" id="GO:0045505">
    <property type="term" value="F:dynein intermediate chain binding"/>
    <property type="evidence" value="ECO:0007669"/>
    <property type="project" value="InterPro"/>
</dbReference>
<evidence type="ECO:0000313" key="4">
    <source>
        <dbReference type="EMBL" id="GBP63067.1"/>
    </source>
</evidence>
<dbReference type="STRING" id="151549.A0A4C1XLA9"/>
<dbReference type="Proteomes" id="UP000299102">
    <property type="component" value="Unassembled WGS sequence"/>
</dbReference>
<dbReference type="PANTHER" id="PTHR46961">
    <property type="entry name" value="DYNEIN HEAVY CHAIN 1, AXONEMAL-LIKE PROTEIN"/>
    <property type="match status" value="1"/>
</dbReference>
<feature type="compositionally biased region" description="Low complexity" evidence="1">
    <location>
        <begin position="266"/>
        <end position="279"/>
    </location>
</feature>